<keyword evidence="3" id="KW-1185">Reference proteome</keyword>
<dbReference type="InterPro" id="IPR058336">
    <property type="entry name" value="VP3-like_halobact-type"/>
</dbReference>
<feature type="transmembrane region" description="Helical" evidence="1">
    <location>
        <begin position="40"/>
        <end position="65"/>
    </location>
</feature>
<proteinExistence type="predicted"/>
<gene>
    <name evidence="2" type="ORF">C435_14163</name>
</gene>
<dbReference type="Pfam" id="PF26064">
    <property type="entry name" value="DUF8023"/>
    <property type="match status" value="1"/>
</dbReference>
<dbReference type="EMBL" id="AOLS01000066">
    <property type="protein sequence ID" value="EMA15427.1"/>
    <property type="molecule type" value="Genomic_DNA"/>
</dbReference>
<evidence type="ECO:0000313" key="2">
    <source>
        <dbReference type="EMBL" id="EMA15427.1"/>
    </source>
</evidence>
<evidence type="ECO:0000313" key="3">
    <source>
        <dbReference type="Proteomes" id="UP000011687"/>
    </source>
</evidence>
<dbReference type="Proteomes" id="UP000011687">
    <property type="component" value="Unassembled WGS sequence"/>
</dbReference>
<keyword evidence="1" id="KW-1133">Transmembrane helix</keyword>
<sequence>MFGKIDIEDALAGVIFTASAFVTNGIASISLLGYDLGGSVATVAGTQITLAFLLSLAALGAAYAANRVNKSRNQSYSVDTDLEKIARGEASIETYVAGATVFVVLLMDLIIHWDGPKPIHCIRVHHSTAYDLQLCGRTGPIWSRARR</sequence>
<keyword evidence="1" id="KW-0812">Transmembrane</keyword>
<comment type="caution">
    <text evidence="2">The sequence shown here is derived from an EMBL/GenBank/DDBJ whole genome shotgun (WGS) entry which is preliminary data.</text>
</comment>
<evidence type="ECO:0000256" key="1">
    <source>
        <dbReference type="SAM" id="Phobius"/>
    </source>
</evidence>
<keyword evidence="1" id="KW-0472">Membrane</keyword>
<protein>
    <submittedName>
        <fullName evidence="2">Uncharacterized protein</fullName>
    </submittedName>
</protein>
<accession>M0K1Y3</accession>
<feature type="transmembrane region" description="Helical" evidence="1">
    <location>
        <begin position="12"/>
        <end position="34"/>
    </location>
</feature>
<organism evidence="2 3">
    <name type="scientific">Haloarcula marismortui ATCC 33799</name>
    <dbReference type="NCBI Taxonomy" id="662475"/>
    <lineage>
        <taxon>Archaea</taxon>
        <taxon>Methanobacteriati</taxon>
        <taxon>Methanobacteriota</taxon>
        <taxon>Stenosarchaea group</taxon>
        <taxon>Halobacteria</taxon>
        <taxon>Halobacteriales</taxon>
        <taxon>Haloarculaceae</taxon>
        <taxon>Haloarcula</taxon>
    </lineage>
</organism>
<reference evidence="2 3" key="1">
    <citation type="journal article" date="2014" name="PLoS Genet.">
        <title>Phylogenetically driven sequencing of extremely halophilic archaea reveals strategies for static and dynamic osmo-response.</title>
        <authorList>
            <person name="Becker E.A."/>
            <person name="Seitzer P.M."/>
            <person name="Tritt A."/>
            <person name="Larsen D."/>
            <person name="Krusor M."/>
            <person name="Yao A.I."/>
            <person name="Wu D."/>
            <person name="Madern D."/>
            <person name="Eisen J.A."/>
            <person name="Darling A.E."/>
            <person name="Facciotti M.T."/>
        </authorList>
    </citation>
    <scope>NUCLEOTIDE SEQUENCE [LARGE SCALE GENOMIC DNA]</scope>
    <source>
        <strain evidence="2 3">ATCC 33799</strain>
    </source>
</reference>
<name>M0K1Y3_9EURY</name>
<dbReference type="RefSeq" id="WP_007189622.1">
    <property type="nucleotide sequence ID" value="NZ_AOLS01000066.1"/>
</dbReference>
<dbReference type="AlphaFoldDB" id="M0K1Y3"/>